<evidence type="ECO:0000256" key="4">
    <source>
        <dbReference type="ARBA" id="ARBA00022692"/>
    </source>
</evidence>
<keyword evidence="6 7" id="KW-0472">Membrane</keyword>
<sequence length="377" mass="38443">AGVAVAPGQSLSNGAHAQLGQLVLQSATDAEDMRMTLFGHGRPAPSPGALVLSDVVPDNFFRVLADGHALGILTGTILFGMAFAALSSEQTSVLNGVFEGIYRTLETIIEHANLLLPVLVFGTAAHVVGQTERATLSAMGGFLLCFVLFALLLCGVALAAIAASARAPFGRVVACLKAPMLIGLTSGSATAPIPHTIEAMSTRLGFSRGVAELVVPFGVVFVRAGSALYFALAAVFVANLYNCPLGVGDMVLIGAASVVAAFISAGQSGVAGVSYAGFVLSMLRLPVEAAVVLLVAIDLICEGPRNLLSLLCVCTVVALVSAGLPADRLALLDLHALQEPRAVLRFAFTRGQLALTAACVLMAASLIVIIGIGVGAK</sequence>
<dbReference type="GO" id="GO:0015293">
    <property type="term" value="F:symporter activity"/>
    <property type="evidence" value="ECO:0007669"/>
    <property type="project" value="UniProtKB-KW"/>
</dbReference>
<dbReference type="PANTHER" id="PTHR42865">
    <property type="entry name" value="PROTON/GLUTAMATE-ASPARTATE SYMPORTER"/>
    <property type="match status" value="1"/>
</dbReference>
<protein>
    <submittedName>
        <fullName evidence="8">Sodium:dicarboxylate symporter</fullName>
    </submittedName>
</protein>
<dbReference type="PRINTS" id="PR00173">
    <property type="entry name" value="EDTRNSPORT"/>
</dbReference>
<evidence type="ECO:0000256" key="6">
    <source>
        <dbReference type="ARBA" id="ARBA00023136"/>
    </source>
</evidence>
<dbReference type="Pfam" id="PF00375">
    <property type="entry name" value="SDF"/>
    <property type="match status" value="1"/>
</dbReference>
<dbReference type="RefSeq" id="WP_047848932.1">
    <property type="nucleotide sequence ID" value="NZ_AEJF01000139.1"/>
</dbReference>
<proteinExistence type="predicted"/>
<keyword evidence="2" id="KW-0813">Transport</keyword>
<evidence type="ECO:0000256" key="7">
    <source>
        <dbReference type="SAM" id="Phobius"/>
    </source>
</evidence>
<feature type="transmembrane region" description="Helical" evidence="7">
    <location>
        <begin position="275"/>
        <end position="300"/>
    </location>
</feature>
<feature type="transmembrane region" description="Helical" evidence="7">
    <location>
        <begin position="69"/>
        <end position="88"/>
    </location>
</feature>
<dbReference type="Gene3D" id="1.10.3860.10">
    <property type="entry name" value="Sodium:dicarboxylate symporter"/>
    <property type="match status" value="1"/>
</dbReference>
<accession>A0A0J1CUD6</accession>
<gene>
    <name evidence="8" type="ORF">EOS_22545</name>
</gene>
<dbReference type="PATRIC" id="fig|908627.4.peg.5035"/>
<feature type="non-terminal residue" evidence="8">
    <location>
        <position position="1"/>
    </location>
</feature>
<dbReference type="EMBL" id="AEJF01000139">
    <property type="protein sequence ID" value="KLU23946.1"/>
    <property type="molecule type" value="Genomic_DNA"/>
</dbReference>
<dbReference type="InterPro" id="IPR036458">
    <property type="entry name" value="Na:dicarbo_symporter_sf"/>
</dbReference>
<reference evidence="8 9" key="1">
    <citation type="journal article" date="2015" name="Genome Announc.">
        <title>Draft Genome Sequence of Burkholderia sp. Strain PML1(12), an Ectomycorrhizosphere-Inhabiting Bacterium with Effective Mineral-Weathering Ability.</title>
        <authorList>
            <person name="Uroz S."/>
            <person name="Oger P."/>
        </authorList>
    </citation>
    <scope>NUCLEOTIDE SEQUENCE [LARGE SCALE GENOMIC DNA]</scope>
    <source>
        <strain evidence="9">PML1(12)</strain>
    </source>
</reference>
<evidence type="ECO:0000256" key="2">
    <source>
        <dbReference type="ARBA" id="ARBA00022448"/>
    </source>
</evidence>
<dbReference type="SUPFAM" id="SSF118215">
    <property type="entry name" value="Proton glutamate symport protein"/>
    <property type="match status" value="1"/>
</dbReference>
<feature type="transmembrane region" description="Helical" evidence="7">
    <location>
        <begin position="213"/>
        <end position="238"/>
    </location>
</feature>
<evidence type="ECO:0000313" key="8">
    <source>
        <dbReference type="EMBL" id="KLU23946.1"/>
    </source>
</evidence>
<dbReference type="Proteomes" id="UP000035963">
    <property type="component" value="Unassembled WGS sequence"/>
</dbReference>
<keyword evidence="5 7" id="KW-1133">Transmembrane helix</keyword>
<dbReference type="PANTHER" id="PTHR42865:SF7">
    <property type="entry name" value="PROTON_GLUTAMATE-ASPARTATE SYMPORTER"/>
    <property type="match status" value="1"/>
</dbReference>
<feature type="transmembrane region" description="Helical" evidence="7">
    <location>
        <begin position="141"/>
        <end position="163"/>
    </location>
</feature>
<name>A0A0J1CUD6_9BURK</name>
<dbReference type="AlphaFoldDB" id="A0A0J1CUD6"/>
<evidence type="ECO:0000256" key="3">
    <source>
        <dbReference type="ARBA" id="ARBA00022475"/>
    </source>
</evidence>
<feature type="transmembrane region" description="Helical" evidence="7">
    <location>
        <begin position="353"/>
        <end position="376"/>
    </location>
</feature>
<organism evidence="8 9">
    <name type="scientific">Caballeronia mineralivorans PML1(12)</name>
    <dbReference type="NCBI Taxonomy" id="908627"/>
    <lineage>
        <taxon>Bacteria</taxon>
        <taxon>Pseudomonadati</taxon>
        <taxon>Pseudomonadota</taxon>
        <taxon>Betaproteobacteria</taxon>
        <taxon>Burkholderiales</taxon>
        <taxon>Burkholderiaceae</taxon>
        <taxon>Caballeronia</taxon>
    </lineage>
</organism>
<evidence type="ECO:0000313" key="9">
    <source>
        <dbReference type="Proteomes" id="UP000035963"/>
    </source>
</evidence>
<evidence type="ECO:0000256" key="1">
    <source>
        <dbReference type="ARBA" id="ARBA00004651"/>
    </source>
</evidence>
<dbReference type="OrthoDB" id="9766690at2"/>
<keyword evidence="3" id="KW-1003">Cell membrane</keyword>
<comment type="subcellular location">
    <subcellularLocation>
        <location evidence="1">Cell membrane</location>
        <topology evidence="1">Multi-pass membrane protein</topology>
    </subcellularLocation>
</comment>
<keyword evidence="4 7" id="KW-0812">Transmembrane</keyword>
<feature type="transmembrane region" description="Helical" evidence="7">
    <location>
        <begin position="108"/>
        <end position="129"/>
    </location>
</feature>
<keyword evidence="9" id="KW-1185">Reference proteome</keyword>
<feature type="transmembrane region" description="Helical" evidence="7">
    <location>
        <begin position="307"/>
        <end position="326"/>
    </location>
</feature>
<dbReference type="GO" id="GO:0005886">
    <property type="term" value="C:plasma membrane"/>
    <property type="evidence" value="ECO:0007669"/>
    <property type="project" value="UniProtKB-SubCell"/>
</dbReference>
<comment type="caution">
    <text evidence="8">The sequence shown here is derived from an EMBL/GenBank/DDBJ whole genome shotgun (WGS) entry which is preliminary data.</text>
</comment>
<dbReference type="InterPro" id="IPR001991">
    <property type="entry name" value="Na-dicarboxylate_symporter"/>
</dbReference>
<evidence type="ECO:0000256" key="5">
    <source>
        <dbReference type="ARBA" id="ARBA00022989"/>
    </source>
</evidence>
<feature type="transmembrane region" description="Helical" evidence="7">
    <location>
        <begin position="250"/>
        <end position="269"/>
    </location>
</feature>